<keyword evidence="2" id="KW-1185">Reference proteome</keyword>
<dbReference type="EMBL" id="PJQY01002244">
    <property type="protein sequence ID" value="PQP95454.1"/>
    <property type="molecule type" value="Genomic_DNA"/>
</dbReference>
<evidence type="ECO:0000313" key="2">
    <source>
        <dbReference type="Proteomes" id="UP000250321"/>
    </source>
</evidence>
<proteinExistence type="predicted"/>
<comment type="caution">
    <text evidence="1">The sequence shown here is derived from an EMBL/GenBank/DDBJ whole genome shotgun (WGS) entry which is preliminary data.</text>
</comment>
<name>A0A314XLT5_PRUYE</name>
<sequence>MTFLPPLKWLPHTLSFIPVISFSPPPPPSSSQAPTCPHRRQQTVLMPHPLDLPITHPLRFNDSRPTMT</sequence>
<dbReference type="AlphaFoldDB" id="A0A314XLT5"/>
<organism evidence="1 2">
    <name type="scientific">Prunus yedoensis var. nudiflora</name>
    <dbReference type="NCBI Taxonomy" id="2094558"/>
    <lineage>
        <taxon>Eukaryota</taxon>
        <taxon>Viridiplantae</taxon>
        <taxon>Streptophyta</taxon>
        <taxon>Embryophyta</taxon>
        <taxon>Tracheophyta</taxon>
        <taxon>Spermatophyta</taxon>
        <taxon>Magnoliopsida</taxon>
        <taxon>eudicotyledons</taxon>
        <taxon>Gunneridae</taxon>
        <taxon>Pentapetalae</taxon>
        <taxon>rosids</taxon>
        <taxon>fabids</taxon>
        <taxon>Rosales</taxon>
        <taxon>Rosaceae</taxon>
        <taxon>Amygdaloideae</taxon>
        <taxon>Amygdaleae</taxon>
        <taxon>Prunus</taxon>
    </lineage>
</organism>
<gene>
    <name evidence="1" type="ORF">Pyn_08212</name>
</gene>
<accession>A0A314XLT5</accession>
<evidence type="ECO:0000313" key="1">
    <source>
        <dbReference type="EMBL" id="PQP95454.1"/>
    </source>
</evidence>
<protein>
    <submittedName>
        <fullName evidence="1">Uncharacterized protein</fullName>
    </submittedName>
</protein>
<reference evidence="1 2" key="1">
    <citation type="submission" date="2018-02" db="EMBL/GenBank/DDBJ databases">
        <title>Draft genome of wild Prunus yedoensis var. nudiflora.</title>
        <authorList>
            <person name="Baek S."/>
            <person name="Kim J.-H."/>
            <person name="Choi K."/>
            <person name="Kim G.-B."/>
            <person name="Cho A."/>
            <person name="Jang H."/>
            <person name="Shin C.-H."/>
            <person name="Yu H.-J."/>
            <person name="Mun J.-H."/>
        </authorList>
    </citation>
    <scope>NUCLEOTIDE SEQUENCE [LARGE SCALE GENOMIC DNA]</scope>
    <source>
        <strain evidence="2">cv. Jeju island</strain>
        <tissue evidence="1">Leaf</tissue>
    </source>
</reference>
<dbReference type="Proteomes" id="UP000250321">
    <property type="component" value="Unassembled WGS sequence"/>
</dbReference>